<dbReference type="AlphaFoldDB" id="A0A2H5Y5F4"/>
<dbReference type="PROSITE" id="PS50263">
    <property type="entry name" value="CN_HYDROLASE"/>
    <property type="match status" value="1"/>
</dbReference>
<reference evidence="4" key="1">
    <citation type="submission" date="2017-09" db="EMBL/GenBank/DDBJ databases">
        <title>Metaegenomics of thermophilic ammonia-oxidizing enrichment culture.</title>
        <authorList>
            <person name="Kato S."/>
            <person name="Suzuki K."/>
        </authorList>
    </citation>
    <scope>NUCLEOTIDE SEQUENCE [LARGE SCALE GENOMIC DNA]</scope>
</reference>
<dbReference type="PANTHER" id="PTHR43674:SF13">
    <property type="entry name" value="CN HYDROLASE DOMAIN-CONTAINING PROTEIN"/>
    <property type="match status" value="1"/>
</dbReference>
<protein>
    <recommendedName>
        <fullName evidence="2">CN hydrolase domain-containing protein</fullName>
    </recommendedName>
</protein>
<dbReference type="Pfam" id="PF00795">
    <property type="entry name" value="CN_hydrolase"/>
    <property type="match status" value="1"/>
</dbReference>
<evidence type="ECO:0000256" key="1">
    <source>
        <dbReference type="ARBA" id="ARBA00022801"/>
    </source>
</evidence>
<dbReference type="PANTHER" id="PTHR43674">
    <property type="entry name" value="NITRILASE C965.09-RELATED"/>
    <property type="match status" value="1"/>
</dbReference>
<dbReference type="Proteomes" id="UP000236642">
    <property type="component" value="Unassembled WGS sequence"/>
</dbReference>
<name>A0A2H5Y5F4_9CHLR</name>
<dbReference type="SUPFAM" id="SSF56317">
    <property type="entry name" value="Carbon-nitrogen hydrolase"/>
    <property type="match status" value="1"/>
</dbReference>
<proteinExistence type="predicted"/>
<dbReference type="InterPro" id="IPR003010">
    <property type="entry name" value="C-N_Hydrolase"/>
</dbReference>
<dbReference type="GO" id="GO:0016811">
    <property type="term" value="F:hydrolase activity, acting on carbon-nitrogen (but not peptide) bonds, in linear amides"/>
    <property type="evidence" value="ECO:0007669"/>
    <property type="project" value="TreeGrafter"/>
</dbReference>
<feature type="domain" description="CN hydrolase" evidence="2">
    <location>
        <begin position="35"/>
        <end position="363"/>
    </location>
</feature>
<dbReference type="Gene3D" id="3.60.110.10">
    <property type="entry name" value="Carbon-nitrogen hydrolase"/>
    <property type="match status" value="1"/>
</dbReference>
<evidence type="ECO:0000313" key="4">
    <source>
        <dbReference type="Proteomes" id="UP000236642"/>
    </source>
</evidence>
<dbReference type="EMBL" id="BEHY01000015">
    <property type="protein sequence ID" value="GBD08676.1"/>
    <property type="molecule type" value="Genomic_DNA"/>
</dbReference>
<evidence type="ECO:0000313" key="3">
    <source>
        <dbReference type="EMBL" id="GBD08676.1"/>
    </source>
</evidence>
<organism evidence="3 4">
    <name type="scientific">Candidatus Thermoflexus japonica</name>
    <dbReference type="NCBI Taxonomy" id="2035417"/>
    <lineage>
        <taxon>Bacteria</taxon>
        <taxon>Bacillati</taxon>
        <taxon>Chloroflexota</taxon>
        <taxon>Thermoflexia</taxon>
        <taxon>Thermoflexales</taxon>
        <taxon>Thermoflexaceae</taxon>
        <taxon>Thermoflexus</taxon>
    </lineage>
</organism>
<sequence>MALQAVGNGAFGLPDLRSTAQGQIPDLTPRIRIVIQLIAIQMHWSPQDGSSPAAFIARMDGLMARAAERLDPREPALVAFPEDVGLLAALAVLPPGLRHQPTMAKAMAFALRQRFLPALYHRLRHRVSWARALLLAIQPRLVPLYLGTFSTLARKYRVVLVAGSAPLAALPYPSGSHPETLRPRGPAVYNTAALFGPDGSLIGLQRKVARIDLEGPQGLDLTAGSLEETRVFPTEAGRVGIAICLDAFAPESPVRERLAHLGAEILVQPSANPGPWTPEQQADWLRGAWAATVQEGRFAYAINPMMTGTLFDLAFYGQSALIARDVNLAPGDRGYRDIGPLPGFLAVAQRDDSEEILVARVPYPP</sequence>
<keyword evidence="1" id="KW-0378">Hydrolase</keyword>
<gene>
    <name evidence="3" type="ORF">HRbin22_00917</name>
</gene>
<evidence type="ECO:0000259" key="2">
    <source>
        <dbReference type="PROSITE" id="PS50263"/>
    </source>
</evidence>
<dbReference type="InterPro" id="IPR050345">
    <property type="entry name" value="Aliph_Amidase/BUP"/>
</dbReference>
<dbReference type="InterPro" id="IPR036526">
    <property type="entry name" value="C-N_Hydrolase_sf"/>
</dbReference>
<comment type="caution">
    <text evidence="3">The sequence shown here is derived from an EMBL/GenBank/DDBJ whole genome shotgun (WGS) entry which is preliminary data.</text>
</comment>
<accession>A0A2H5Y5F4</accession>